<sequence length="270" mass="30284">MFYQTDRPKKPIRAIKYTYQNGIKEPVHDHQVIQVLHILEGAIRVYAKDNCWVIPPSRGLLIPAGVPHSLVAVGRVEVRTLFIDPLARADLGNELGIFQVNPLLRELINAASDFSDNLTTGSREERINELILDELRLIHLTDFNVPMPSSKELKSFCKRVTAHLERPWELADVALSLNVSARTISRKFHLETGLSFGEWLRHFRILKSMELLASGYSVTDAAVAVGYDSHSAFSTMFKKRTSISPNSFVAFPSLVQESDVSLNTEQSSIG</sequence>
<keyword evidence="2" id="KW-0238">DNA-binding</keyword>
<dbReference type="InterPro" id="IPR003313">
    <property type="entry name" value="AraC-bd"/>
</dbReference>
<reference evidence="6 8" key="4">
    <citation type="submission" date="2019-04" db="EMBL/GenBank/DDBJ databases">
        <title>A reverse ecology approach based on a biological definition of microbial populations.</title>
        <authorList>
            <person name="Arevalo P."/>
            <person name="Vaninsberghe D."/>
            <person name="Elsherbini J."/>
            <person name="Gore J."/>
            <person name="Polz M."/>
        </authorList>
    </citation>
    <scope>NUCLEOTIDE SEQUENCE [LARGE SCALE GENOMIC DNA]</scope>
    <source>
        <strain evidence="6 8">10N.222.45.A8</strain>
    </source>
</reference>
<dbReference type="GeneID" id="93901888"/>
<reference evidence="7" key="1">
    <citation type="submission" date="2016-07" db="EMBL/GenBank/DDBJ databases">
        <title>Nontailed viruses are major unrecognized killers of bacteria in the ocean.</title>
        <authorList>
            <person name="Kauffman K."/>
            <person name="Hussain F."/>
            <person name="Yang J."/>
            <person name="Arevalo P."/>
            <person name="Brown J."/>
            <person name="Cutler M."/>
            <person name="Kelly L."/>
            <person name="Polz M.F."/>
        </authorList>
    </citation>
    <scope>NUCLEOTIDE SEQUENCE [LARGE SCALE GENOMIC DNA]</scope>
    <source>
        <strain evidence="7">10N.222.48.A2</strain>
    </source>
</reference>
<comment type="caution">
    <text evidence="5">The sequence shown here is derived from an EMBL/GenBank/DDBJ whole genome shotgun (WGS) entry which is preliminary data.</text>
</comment>
<dbReference type="PROSITE" id="PS01124">
    <property type="entry name" value="HTH_ARAC_FAMILY_2"/>
    <property type="match status" value="1"/>
</dbReference>
<dbReference type="InterPro" id="IPR018062">
    <property type="entry name" value="HTH_AraC-typ_CS"/>
</dbReference>
<dbReference type="PANTHER" id="PTHR11019:SF159">
    <property type="entry name" value="TRANSCRIPTIONAL REGULATOR-RELATED"/>
    <property type="match status" value="1"/>
</dbReference>
<dbReference type="Pfam" id="PF12833">
    <property type="entry name" value="HTH_18"/>
    <property type="match status" value="1"/>
</dbReference>
<dbReference type="PANTHER" id="PTHR11019">
    <property type="entry name" value="HTH-TYPE TRANSCRIPTIONAL REGULATOR NIMR"/>
    <property type="match status" value="1"/>
</dbReference>
<keyword evidence="3" id="KW-0804">Transcription</keyword>
<organism evidence="5 7">
    <name type="scientific">Vibrio tasmaniensis</name>
    <dbReference type="NCBI Taxonomy" id="212663"/>
    <lineage>
        <taxon>Bacteria</taxon>
        <taxon>Pseudomonadati</taxon>
        <taxon>Pseudomonadota</taxon>
        <taxon>Gammaproteobacteria</taxon>
        <taxon>Vibrionales</taxon>
        <taxon>Vibrionaceae</taxon>
        <taxon>Vibrio</taxon>
    </lineage>
</organism>
<reference evidence="5" key="2">
    <citation type="submission" date="2016-07" db="EMBL/GenBank/DDBJ databases">
        <authorList>
            <person name="Wan K."/>
            <person name="Booth B."/>
            <person name="Spirohn K."/>
            <person name="Hao T."/>
            <person name="Hu Y."/>
            <person name="Calderwood M."/>
            <person name="Hill D."/>
            <person name="Mohr S."/>
            <person name="Vidal M."/>
            <person name="Celniker S."/>
            <person name="Perrimon N."/>
        </authorList>
    </citation>
    <scope>NUCLEOTIDE SEQUENCE</scope>
    <source>
        <strain evidence="5">10N.222.48.A2</strain>
    </source>
</reference>
<feature type="domain" description="HTH araC/xylS-type" evidence="4">
    <location>
        <begin position="154"/>
        <end position="251"/>
    </location>
</feature>
<reference evidence="5" key="3">
    <citation type="journal article" date="2018" name="Nature">
        <title>A major lineage of non-tailed dsDNA viruses as unrecognized killers of marine bacteria.</title>
        <authorList>
            <person name="Kauffman K.M."/>
            <person name="Hussain F.A."/>
            <person name="Yang J."/>
            <person name="Arevalo P."/>
            <person name="Brown J.M."/>
            <person name="Chang W.K."/>
            <person name="VanInsberghe D."/>
            <person name="Elsherbini J."/>
            <person name="Sharma R.S."/>
            <person name="Cutler M.B."/>
            <person name="Kelly L."/>
            <person name="Polz M.F."/>
        </authorList>
    </citation>
    <scope>NUCLEOTIDE SEQUENCE</scope>
    <source>
        <strain evidence="5">10N.222.48.A2</strain>
    </source>
</reference>
<proteinExistence type="predicted"/>
<dbReference type="AlphaFoldDB" id="A0A2N7NF69"/>
<dbReference type="GO" id="GO:0003700">
    <property type="term" value="F:DNA-binding transcription factor activity"/>
    <property type="evidence" value="ECO:0007669"/>
    <property type="project" value="InterPro"/>
</dbReference>
<evidence type="ECO:0000259" key="4">
    <source>
        <dbReference type="PROSITE" id="PS01124"/>
    </source>
</evidence>
<dbReference type="SMART" id="SM00342">
    <property type="entry name" value="HTH_ARAC"/>
    <property type="match status" value="1"/>
</dbReference>
<gene>
    <name evidence="5" type="ORF">BCS92_02115</name>
    <name evidence="6" type="ORF">FC057_23030</name>
</gene>
<dbReference type="RefSeq" id="WP_080968032.1">
    <property type="nucleotide sequence ID" value="NZ_MDBG01000003.1"/>
</dbReference>
<evidence type="ECO:0000313" key="5">
    <source>
        <dbReference type="EMBL" id="PMP11789.1"/>
    </source>
</evidence>
<dbReference type="SUPFAM" id="SSF51182">
    <property type="entry name" value="RmlC-like cupins"/>
    <property type="match status" value="1"/>
</dbReference>
<evidence type="ECO:0000313" key="7">
    <source>
        <dbReference type="Proteomes" id="UP000235579"/>
    </source>
</evidence>
<evidence type="ECO:0000256" key="1">
    <source>
        <dbReference type="ARBA" id="ARBA00023015"/>
    </source>
</evidence>
<dbReference type="CDD" id="cd06124">
    <property type="entry name" value="cupin_NimR-like_N"/>
    <property type="match status" value="1"/>
</dbReference>
<dbReference type="Proteomes" id="UP000235579">
    <property type="component" value="Unassembled WGS sequence"/>
</dbReference>
<protein>
    <submittedName>
        <fullName evidence="6">AraC family transcriptional regulator</fullName>
    </submittedName>
</protein>
<evidence type="ECO:0000313" key="8">
    <source>
        <dbReference type="Proteomes" id="UP000308018"/>
    </source>
</evidence>
<name>A0A2N7NF69_9VIBR</name>
<dbReference type="EMBL" id="MDBP01000058">
    <property type="protein sequence ID" value="PMP11789.1"/>
    <property type="molecule type" value="Genomic_DNA"/>
</dbReference>
<dbReference type="InterPro" id="IPR011051">
    <property type="entry name" value="RmlC_Cupin_sf"/>
</dbReference>
<evidence type="ECO:0000256" key="2">
    <source>
        <dbReference type="ARBA" id="ARBA00023125"/>
    </source>
</evidence>
<dbReference type="InterPro" id="IPR018060">
    <property type="entry name" value="HTH_AraC"/>
</dbReference>
<dbReference type="PROSITE" id="PS00041">
    <property type="entry name" value="HTH_ARAC_FAMILY_1"/>
    <property type="match status" value="1"/>
</dbReference>
<dbReference type="SUPFAM" id="SSF46689">
    <property type="entry name" value="Homeodomain-like"/>
    <property type="match status" value="1"/>
</dbReference>
<dbReference type="Proteomes" id="UP000308018">
    <property type="component" value="Unassembled WGS sequence"/>
</dbReference>
<evidence type="ECO:0000313" key="6">
    <source>
        <dbReference type="EMBL" id="TKG27537.1"/>
    </source>
</evidence>
<dbReference type="GO" id="GO:0043565">
    <property type="term" value="F:sequence-specific DNA binding"/>
    <property type="evidence" value="ECO:0007669"/>
    <property type="project" value="InterPro"/>
</dbReference>
<dbReference type="Pfam" id="PF02311">
    <property type="entry name" value="AraC_binding"/>
    <property type="match status" value="1"/>
</dbReference>
<evidence type="ECO:0000256" key="3">
    <source>
        <dbReference type="ARBA" id="ARBA00023163"/>
    </source>
</evidence>
<dbReference type="InterPro" id="IPR014710">
    <property type="entry name" value="RmlC-like_jellyroll"/>
</dbReference>
<dbReference type="Gene3D" id="1.10.10.60">
    <property type="entry name" value="Homeodomain-like"/>
    <property type="match status" value="1"/>
</dbReference>
<keyword evidence="1" id="KW-0805">Transcription regulation</keyword>
<dbReference type="EMBL" id="SYVV01000053">
    <property type="protein sequence ID" value="TKG27537.1"/>
    <property type="molecule type" value="Genomic_DNA"/>
</dbReference>
<dbReference type="InterPro" id="IPR009057">
    <property type="entry name" value="Homeodomain-like_sf"/>
</dbReference>
<accession>A0A2N7NF69</accession>
<dbReference type="Gene3D" id="2.60.120.10">
    <property type="entry name" value="Jelly Rolls"/>
    <property type="match status" value="1"/>
</dbReference>